<accession>A0ABY8T191</accession>
<sequence length="162" mass="16601">MSSSIASVSPVSRYTRLAAQVAALAASSVLLTACYVVPVQPVPGGPVQSPAAAVQSVAPVNTAVTFNARMYPANDLAARYGLVQGTVTNDMHGRGIFTANILGETYTGEATRSANSARTGVANGVGARGGWMRCTYQMNSGTLGTGQCELNNGARFTMHVGS</sequence>
<dbReference type="Proteomes" id="UP001240697">
    <property type="component" value="Chromosome"/>
</dbReference>
<dbReference type="EMBL" id="CP125947">
    <property type="protein sequence ID" value="WHS67416.1"/>
    <property type="molecule type" value="Genomic_DNA"/>
</dbReference>
<name>A0ABY8T191_9BURK</name>
<evidence type="ECO:0008006" key="3">
    <source>
        <dbReference type="Google" id="ProtNLM"/>
    </source>
</evidence>
<evidence type="ECO:0000313" key="2">
    <source>
        <dbReference type="Proteomes" id="UP001240697"/>
    </source>
</evidence>
<dbReference type="RefSeq" id="WP_283488449.1">
    <property type="nucleotide sequence ID" value="NZ_CP125947.1"/>
</dbReference>
<organism evidence="1 2">
    <name type="scientific">Comamonas resistens</name>
    <dbReference type="NCBI Taxonomy" id="3046670"/>
    <lineage>
        <taxon>Bacteria</taxon>
        <taxon>Pseudomonadati</taxon>
        <taxon>Pseudomonadota</taxon>
        <taxon>Betaproteobacteria</taxon>
        <taxon>Burkholderiales</taxon>
        <taxon>Comamonadaceae</taxon>
        <taxon>Comamonas</taxon>
    </lineage>
</organism>
<protein>
    <recommendedName>
        <fullName evidence="3">Surface antigen</fullName>
    </recommendedName>
</protein>
<gene>
    <name evidence="1" type="ORF">QMY55_10005</name>
</gene>
<proteinExistence type="predicted"/>
<keyword evidence="2" id="KW-1185">Reference proteome</keyword>
<evidence type="ECO:0000313" key="1">
    <source>
        <dbReference type="EMBL" id="WHS67416.1"/>
    </source>
</evidence>
<reference evidence="1 2" key="1">
    <citation type="submission" date="2023-05" db="EMBL/GenBank/DDBJ databases">
        <authorList>
            <person name="Yin Y."/>
            <person name="Lu Z."/>
        </authorList>
    </citation>
    <scope>NUCLEOTIDE SEQUENCE [LARGE SCALE GENOMIC DNA]</scope>
    <source>
        <strain evidence="1 2">ZM22</strain>
    </source>
</reference>